<dbReference type="OrthoDB" id="6613079at2759"/>
<evidence type="ECO:0000313" key="2">
    <source>
        <dbReference type="Proteomes" id="UP000478052"/>
    </source>
</evidence>
<sequence>MAFLGVNASLRTNESFRARNDDEYHKGNSPWNVCRLMLPRSLNDIEYWKANEFRTFLLFTGPIILKGRIKKQFFLHCIKLHCAIKILVTSVLCLTKNEIAYNLILDFVNEFKINYGAHFITHNSHSLIHLPYYVKIHGCLDNFSAFKYENYLGVIKKSILHVFLYKKPPIEY</sequence>
<dbReference type="EMBL" id="VUJU01003703">
    <property type="protein sequence ID" value="KAF0757010.1"/>
    <property type="molecule type" value="Genomic_DNA"/>
</dbReference>
<accession>A0A6G0YJ40</accession>
<evidence type="ECO:0000313" key="1">
    <source>
        <dbReference type="EMBL" id="KAF0757010.1"/>
    </source>
</evidence>
<protein>
    <recommendedName>
        <fullName evidence="3">DUF4218 domain-containing protein</fullName>
    </recommendedName>
</protein>
<gene>
    <name evidence="1" type="ORF">FWK35_00011852</name>
</gene>
<reference evidence="1 2" key="1">
    <citation type="submission" date="2019-08" db="EMBL/GenBank/DDBJ databases">
        <title>Whole genome of Aphis craccivora.</title>
        <authorList>
            <person name="Voronova N.V."/>
            <person name="Shulinski R.S."/>
            <person name="Bandarenka Y.V."/>
            <person name="Zhorov D.G."/>
            <person name="Warner D."/>
        </authorList>
    </citation>
    <scope>NUCLEOTIDE SEQUENCE [LARGE SCALE GENOMIC DNA]</scope>
    <source>
        <strain evidence="1">180601</strain>
        <tissue evidence="1">Whole Body</tissue>
    </source>
</reference>
<dbReference type="AlphaFoldDB" id="A0A6G0YJ40"/>
<name>A0A6G0YJ40_APHCR</name>
<evidence type="ECO:0008006" key="3">
    <source>
        <dbReference type="Google" id="ProtNLM"/>
    </source>
</evidence>
<keyword evidence="2" id="KW-1185">Reference proteome</keyword>
<comment type="caution">
    <text evidence="1">The sequence shown here is derived from an EMBL/GenBank/DDBJ whole genome shotgun (WGS) entry which is preliminary data.</text>
</comment>
<dbReference type="PANTHER" id="PTHR33053:SF25">
    <property type="entry name" value="TRANSPOSASE DOMAIN-CONTAINING PROTEIN"/>
    <property type="match status" value="1"/>
</dbReference>
<dbReference type="PANTHER" id="PTHR33053">
    <property type="entry name" value="PROTEIN, PUTATIVE-RELATED"/>
    <property type="match status" value="1"/>
</dbReference>
<dbReference type="Proteomes" id="UP000478052">
    <property type="component" value="Unassembled WGS sequence"/>
</dbReference>
<organism evidence="1 2">
    <name type="scientific">Aphis craccivora</name>
    <name type="common">Cowpea aphid</name>
    <dbReference type="NCBI Taxonomy" id="307492"/>
    <lineage>
        <taxon>Eukaryota</taxon>
        <taxon>Metazoa</taxon>
        <taxon>Ecdysozoa</taxon>
        <taxon>Arthropoda</taxon>
        <taxon>Hexapoda</taxon>
        <taxon>Insecta</taxon>
        <taxon>Pterygota</taxon>
        <taxon>Neoptera</taxon>
        <taxon>Paraneoptera</taxon>
        <taxon>Hemiptera</taxon>
        <taxon>Sternorrhyncha</taxon>
        <taxon>Aphidomorpha</taxon>
        <taxon>Aphidoidea</taxon>
        <taxon>Aphididae</taxon>
        <taxon>Aphidini</taxon>
        <taxon>Aphis</taxon>
        <taxon>Aphis</taxon>
    </lineage>
</organism>
<proteinExistence type="predicted"/>